<sequence>MGQEAQAKPLILVYSEDVDFYLFLDHVFQAEHLATHLSVDLDETLQSAVERKPDAILMDCRTRAISAPEVCAPLKLDARTKGIPVIALMDQGAERDYVDLIKCGIEDTFIRPVWPAKLIERVRSMLDRGRSINGAQTSIVVAMCYADLEMNLSTYRVRRADRTIHLSPTEFKLLRHFLEHPEQVVTREELHSAAWKDNVHVGPRTVDVHVGRLRKALGSAPDQELIRTIRSVGYALTVNPADDTTIAK</sequence>
<dbReference type="InterPro" id="IPR016032">
    <property type="entry name" value="Sig_transdc_resp-reg_C-effctor"/>
</dbReference>
<dbReference type="GO" id="GO:0032993">
    <property type="term" value="C:protein-DNA complex"/>
    <property type="evidence" value="ECO:0007669"/>
    <property type="project" value="TreeGrafter"/>
</dbReference>
<gene>
    <name evidence="8" type="ORF">HBA54_17730</name>
</gene>
<evidence type="ECO:0000259" key="7">
    <source>
        <dbReference type="PROSITE" id="PS51755"/>
    </source>
</evidence>
<evidence type="ECO:0000259" key="6">
    <source>
        <dbReference type="PROSITE" id="PS50110"/>
    </source>
</evidence>
<dbReference type="AlphaFoldDB" id="A0A967KGL0"/>
<dbReference type="InterPro" id="IPR001867">
    <property type="entry name" value="OmpR/PhoB-type_DNA-bd"/>
</dbReference>
<evidence type="ECO:0000256" key="4">
    <source>
        <dbReference type="PROSITE-ProRule" id="PRU00169"/>
    </source>
</evidence>
<accession>A0A967KGL0</accession>
<dbReference type="InterPro" id="IPR011006">
    <property type="entry name" value="CheY-like_superfamily"/>
</dbReference>
<dbReference type="InterPro" id="IPR001789">
    <property type="entry name" value="Sig_transdc_resp-reg_receiver"/>
</dbReference>
<evidence type="ECO:0000256" key="2">
    <source>
        <dbReference type="ARBA" id="ARBA00023012"/>
    </source>
</evidence>
<evidence type="ECO:0000256" key="1">
    <source>
        <dbReference type="ARBA" id="ARBA00022553"/>
    </source>
</evidence>
<evidence type="ECO:0000313" key="9">
    <source>
        <dbReference type="Proteomes" id="UP000761264"/>
    </source>
</evidence>
<evidence type="ECO:0000256" key="3">
    <source>
        <dbReference type="ARBA" id="ARBA00023125"/>
    </source>
</evidence>
<dbReference type="EMBL" id="JAAQPH010000014">
    <property type="protein sequence ID" value="NIA70441.1"/>
    <property type="molecule type" value="Genomic_DNA"/>
</dbReference>
<organism evidence="8 9">
    <name type="scientific">Pelagibius litoralis</name>
    <dbReference type="NCBI Taxonomy" id="374515"/>
    <lineage>
        <taxon>Bacteria</taxon>
        <taxon>Pseudomonadati</taxon>
        <taxon>Pseudomonadota</taxon>
        <taxon>Alphaproteobacteria</taxon>
        <taxon>Rhodospirillales</taxon>
        <taxon>Rhodovibrionaceae</taxon>
        <taxon>Pelagibius</taxon>
    </lineage>
</organism>
<dbReference type="RefSeq" id="WP_167227057.1">
    <property type="nucleotide sequence ID" value="NZ_JAAQPH010000014.1"/>
</dbReference>
<reference evidence="8" key="1">
    <citation type="submission" date="2020-03" db="EMBL/GenBank/DDBJ databases">
        <title>Genome of Pelagibius litoralis DSM 21314T.</title>
        <authorList>
            <person name="Wang G."/>
        </authorList>
    </citation>
    <scope>NUCLEOTIDE SEQUENCE</scope>
    <source>
        <strain evidence="8">DSM 21314</strain>
    </source>
</reference>
<feature type="domain" description="OmpR/PhoB-type" evidence="7">
    <location>
        <begin position="140"/>
        <end position="238"/>
    </location>
</feature>
<dbReference type="PANTHER" id="PTHR48111">
    <property type="entry name" value="REGULATOR OF RPOS"/>
    <property type="match status" value="1"/>
</dbReference>
<dbReference type="SMART" id="SM00862">
    <property type="entry name" value="Trans_reg_C"/>
    <property type="match status" value="1"/>
</dbReference>
<dbReference type="Gene3D" id="1.10.10.10">
    <property type="entry name" value="Winged helix-like DNA-binding domain superfamily/Winged helix DNA-binding domain"/>
    <property type="match status" value="1"/>
</dbReference>
<proteinExistence type="predicted"/>
<evidence type="ECO:0000256" key="5">
    <source>
        <dbReference type="PROSITE-ProRule" id="PRU01091"/>
    </source>
</evidence>
<comment type="caution">
    <text evidence="8">The sequence shown here is derived from an EMBL/GenBank/DDBJ whole genome shotgun (WGS) entry which is preliminary data.</text>
</comment>
<keyword evidence="1 4" id="KW-0597">Phosphoprotein</keyword>
<keyword evidence="9" id="KW-1185">Reference proteome</keyword>
<dbReference type="InterPro" id="IPR036388">
    <property type="entry name" value="WH-like_DNA-bd_sf"/>
</dbReference>
<dbReference type="PANTHER" id="PTHR48111:SF40">
    <property type="entry name" value="PHOSPHATE REGULON TRANSCRIPTIONAL REGULATORY PROTEIN PHOB"/>
    <property type="match status" value="1"/>
</dbReference>
<dbReference type="InterPro" id="IPR039420">
    <property type="entry name" value="WalR-like"/>
</dbReference>
<dbReference type="Gene3D" id="3.40.50.2300">
    <property type="match status" value="1"/>
</dbReference>
<dbReference type="PROSITE" id="PS50110">
    <property type="entry name" value="RESPONSE_REGULATORY"/>
    <property type="match status" value="1"/>
</dbReference>
<name>A0A967KGL0_9PROT</name>
<dbReference type="GO" id="GO:0006355">
    <property type="term" value="P:regulation of DNA-templated transcription"/>
    <property type="evidence" value="ECO:0007669"/>
    <property type="project" value="InterPro"/>
</dbReference>
<dbReference type="GO" id="GO:0000976">
    <property type="term" value="F:transcription cis-regulatory region binding"/>
    <property type="evidence" value="ECO:0007669"/>
    <property type="project" value="TreeGrafter"/>
</dbReference>
<dbReference type="PROSITE" id="PS51755">
    <property type="entry name" value="OMPR_PHOB"/>
    <property type="match status" value="1"/>
</dbReference>
<keyword evidence="3 5" id="KW-0238">DNA-binding</keyword>
<dbReference type="GO" id="GO:0005829">
    <property type="term" value="C:cytosol"/>
    <property type="evidence" value="ECO:0007669"/>
    <property type="project" value="TreeGrafter"/>
</dbReference>
<dbReference type="Pfam" id="PF00486">
    <property type="entry name" value="Trans_reg_C"/>
    <property type="match status" value="1"/>
</dbReference>
<feature type="domain" description="Response regulatory" evidence="6">
    <location>
        <begin position="10"/>
        <end position="126"/>
    </location>
</feature>
<dbReference type="SUPFAM" id="SSF46894">
    <property type="entry name" value="C-terminal effector domain of the bipartite response regulators"/>
    <property type="match status" value="1"/>
</dbReference>
<dbReference type="GO" id="GO:0000156">
    <property type="term" value="F:phosphorelay response regulator activity"/>
    <property type="evidence" value="ECO:0007669"/>
    <property type="project" value="TreeGrafter"/>
</dbReference>
<dbReference type="Proteomes" id="UP000761264">
    <property type="component" value="Unassembled WGS sequence"/>
</dbReference>
<feature type="modified residue" description="4-aspartylphosphate" evidence="4">
    <location>
        <position position="59"/>
    </location>
</feature>
<evidence type="ECO:0000313" key="8">
    <source>
        <dbReference type="EMBL" id="NIA70441.1"/>
    </source>
</evidence>
<dbReference type="CDD" id="cd00383">
    <property type="entry name" value="trans_reg_C"/>
    <property type="match status" value="1"/>
</dbReference>
<dbReference type="SUPFAM" id="SSF52172">
    <property type="entry name" value="CheY-like"/>
    <property type="match status" value="1"/>
</dbReference>
<keyword evidence="2" id="KW-0902">Two-component regulatory system</keyword>
<protein>
    <submittedName>
        <fullName evidence="8">DNA-binding response regulator</fullName>
    </submittedName>
</protein>
<feature type="DNA-binding region" description="OmpR/PhoB-type" evidence="5">
    <location>
        <begin position="140"/>
        <end position="238"/>
    </location>
</feature>